<keyword evidence="3" id="KW-1185">Reference proteome</keyword>
<dbReference type="RefSeq" id="WP_090657815.1">
    <property type="nucleotide sequence ID" value="NZ_FOIA01000011.1"/>
</dbReference>
<evidence type="ECO:0000313" key="2">
    <source>
        <dbReference type="EMBL" id="SET06683.1"/>
    </source>
</evidence>
<sequence>MYTLKTLLTIFSLMSISSFVSGHELGSNLNPISFGADQTIIDFEKMKWEPLKVEGLDPGAEIAVIRGDLNKGSSEAVIKIPSNYNIAMHTHTSDETYIWIHGAYTLKSEKGSEHKFAGPSYISFPGNAPKHAITCIAEDYCLFYVRWSRPFDILY</sequence>
<proteinExistence type="predicted"/>
<dbReference type="Gene3D" id="2.60.120.10">
    <property type="entry name" value="Jelly Rolls"/>
    <property type="match status" value="1"/>
</dbReference>
<dbReference type="OrthoDB" id="2988517at2"/>
<organism evidence="2 3">
    <name type="scientific">Nitrosomonas marina</name>
    <dbReference type="NCBI Taxonomy" id="917"/>
    <lineage>
        <taxon>Bacteria</taxon>
        <taxon>Pseudomonadati</taxon>
        <taxon>Pseudomonadota</taxon>
        <taxon>Betaproteobacteria</taxon>
        <taxon>Nitrosomonadales</taxon>
        <taxon>Nitrosomonadaceae</taxon>
        <taxon>Nitrosomonas</taxon>
    </lineage>
</organism>
<dbReference type="SUPFAM" id="SSF51182">
    <property type="entry name" value="RmlC-like cupins"/>
    <property type="match status" value="1"/>
</dbReference>
<name>A0A1I0BJF8_9PROT</name>
<dbReference type="Pfam" id="PF14499">
    <property type="entry name" value="DUF4437"/>
    <property type="match status" value="1"/>
</dbReference>
<gene>
    <name evidence="2" type="ORF">SAMN05216326_1111</name>
</gene>
<dbReference type="Proteomes" id="UP000199345">
    <property type="component" value="Unassembled WGS sequence"/>
</dbReference>
<feature type="signal peptide" evidence="1">
    <location>
        <begin position="1"/>
        <end position="22"/>
    </location>
</feature>
<evidence type="ECO:0000313" key="3">
    <source>
        <dbReference type="Proteomes" id="UP000199345"/>
    </source>
</evidence>
<feature type="chain" id="PRO_5011738264" description="Cupin domain protein" evidence="1">
    <location>
        <begin position="23"/>
        <end position="155"/>
    </location>
</feature>
<dbReference type="InterPro" id="IPR028013">
    <property type="entry name" value="DUF4437"/>
</dbReference>
<dbReference type="AlphaFoldDB" id="A0A1I0BJF8"/>
<accession>A0A1I0BJF8</accession>
<dbReference type="InterPro" id="IPR014710">
    <property type="entry name" value="RmlC-like_jellyroll"/>
</dbReference>
<keyword evidence="1" id="KW-0732">Signal</keyword>
<protein>
    <recommendedName>
        <fullName evidence="4">Cupin domain protein</fullName>
    </recommendedName>
</protein>
<dbReference type="InterPro" id="IPR011051">
    <property type="entry name" value="RmlC_Cupin_sf"/>
</dbReference>
<reference evidence="3" key="1">
    <citation type="submission" date="2016-10" db="EMBL/GenBank/DDBJ databases">
        <authorList>
            <person name="Varghese N."/>
            <person name="Submissions S."/>
        </authorList>
    </citation>
    <scope>NUCLEOTIDE SEQUENCE [LARGE SCALE GENOMIC DNA]</scope>
    <source>
        <strain evidence="3">Nm71</strain>
    </source>
</reference>
<dbReference type="EMBL" id="FOIA01000011">
    <property type="protein sequence ID" value="SET06683.1"/>
    <property type="molecule type" value="Genomic_DNA"/>
</dbReference>
<evidence type="ECO:0000256" key="1">
    <source>
        <dbReference type="SAM" id="SignalP"/>
    </source>
</evidence>
<evidence type="ECO:0008006" key="4">
    <source>
        <dbReference type="Google" id="ProtNLM"/>
    </source>
</evidence>